<dbReference type="PANTHER" id="PTHR42858">
    <property type="entry name" value="AMINOTRANSFERASE"/>
    <property type="match status" value="1"/>
</dbReference>
<accession>A0A168P9C5</accession>
<sequence>MINFLKGQPSSDLLPVDLFKKASFLALDAKNADLDMLQYGYELGTTEFRDNLATFLSKEYSMPVESWFVMGNMSSRHLCPTSGASFGLQHALSLLTRPNTVTKYCYFQEPTYFLAFDIFRDLGFELDQFAGVPDKQEQGLDVDHFESLLVEHFGESPAPMKKDDDTWIYNAVLYCVPTHANPTGATLPPSERERLVQLARKYNILVLCDDVYDILTYSGDDGQTTPPKRVVAYDLELDSAHPVVISNGSLSKLLAPGARIGWLECHETLIQRLGPCGSYISGGSPSNFMNQVVNQMLKSSDPDINLHHHVAKVRTTLEGRLYKGMWESIQQELVPLGCSAMKPKGGYFVWLQLPSGIGCGDVQQMIRDHDIDISFGNTSLFMVPSSTQRQDRIDESYIRLCFAHYDTVTLQVGIDRLAQAIRYACAASSPKTPGAWTLLPKGGKSSPNVIESKLR</sequence>
<dbReference type="InParanoid" id="A0A168P9C5"/>
<keyword evidence="4" id="KW-1185">Reference proteome</keyword>
<dbReference type="SUPFAM" id="SSF53383">
    <property type="entry name" value="PLP-dependent transferases"/>
    <property type="match status" value="1"/>
</dbReference>
<reference evidence="3" key="1">
    <citation type="submission" date="2016-04" db="EMBL/GenBank/DDBJ databases">
        <authorList>
            <person name="Evans L.H."/>
            <person name="Alamgir A."/>
            <person name="Owens N."/>
            <person name="Weber N.D."/>
            <person name="Virtaneva K."/>
            <person name="Barbian K."/>
            <person name="Babar A."/>
            <person name="Rosenke K."/>
        </authorList>
    </citation>
    <scope>NUCLEOTIDE SEQUENCE [LARGE SCALE GENOMIC DNA]</scope>
    <source>
        <strain evidence="3">CBS 101.48</strain>
    </source>
</reference>
<gene>
    <name evidence="3" type="primary">ABSGL_07747.1 scaffold 9091</name>
</gene>
<dbReference type="PANTHER" id="PTHR42858:SF1">
    <property type="entry name" value="LD15494P"/>
    <property type="match status" value="1"/>
</dbReference>
<proteinExistence type="predicted"/>
<dbReference type="InterPro" id="IPR015421">
    <property type="entry name" value="PyrdxlP-dep_Trfase_major"/>
</dbReference>
<dbReference type="Gene3D" id="3.90.1150.10">
    <property type="entry name" value="Aspartate Aminotransferase, domain 1"/>
    <property type="match status" value="1"/>
</dbReference>
<dbReference type="Proteomes" id="UP000078561">
    <property type="component" value="Unassembled WGS sequence"/>
</dbReference>
<evidence type="ECO:0000313" key="4">
    <source>
        <dbReference type="Proteomes" id="UP000078561"/>
    </source>
</evidence>
<name>A0A168P9C5_ABSGL</name>
<evidence type="ECO:0000259" key="2">
    <source>
        <dbReference type="Pfam" id="PF00155"/>
    </source>
</evidence>
<dbReference type="InterPro" id="IPR004839">
    <property type="entry name" value="Aminotransferase_I/II_large"/>
</dbReference>
<dbReference type="GO" id="GO:0047536">
    <property type="term" value="F:2-aminoadipate transaminase activity"/>
    <property type="evidence" value="ECO:0007669"/>
    <property type="project" value="TreeGrafter"/>
</dbReference>
<feature type="domain" description="Aminotransferase class I/classII large" evidence="2">
    <location>
        <begin position="31"/>
        <end position="417"/>
    </location>
</feature>
<dbReference type="OrthoDB" id="691673at2759"/>
<dbReference type="GO" id="GO:0030170">
    <property type="term" value="F:pyridoxal phosphate binding"/>
    <property type="evidence" value="ECO:0007669"/>
    <property type="project" value="InterPro"/>
</dbReference>
<organism evidence="3">
    <name type="scientific">Absidia glauca</name>
    <name type="common">Pin mould</name>
    <dbReference type="NCBI Taxonomy" id="4829"/>
    <lineage>
        <taxon>Eukaryota</taxon>
        <taxon>Fungi</taxon>
        <taxon>Fungi incertae sedis</taxon>
        <taxon>Mucoromycota</taxon>
        <taxon>Mucoromycotina</taxon>
        <taxon>Mucoromycetes</taxon>
        <taxon>Mucorales</taxon>
        <taxon>Cunninghamellaceae</taxon>
        <taxon>Absidia</taxon>
    </lineage>
</organism>
<dbReference type="InterPro" id="IPR015422">
    <property type="entry name" value="PyrdxlP-dep_Trfase_small"/>
</dbReference>
<dbReference type="STRING" id="4829.A0A168P9C5"/>
<dbReference type="CDD" id="cd00609">
    <property type="entry name" value="AAT_like"/>
    <property type="match status" value="1"/>
</dbReference>
<dbReference type="Gene3D" id="3.40.640.10">
    <property type="entry name" value="Type I PLP-dependent aspartate aminotransferase-like (Major domain)"/>
    <property type="match status" value="1"/>
</dbReference>
<dbReference type="EMBL" id="LT553633">
    <property type="protein sequence ID" value="SAM01992.1"/>
    <property type="molecule type" value="Genomic_DNA"/>
</dbReference>
<dbReference type="OMA" id="FEDNGFQ"/>
<evidence type="ECO:0000256" key="1">
    <source>
        <dbReference type="SAM" id="MobiDB-lite"/>
    </source>
</evidence>
<feature type="region of interest" description="Disordered" evidence="1">
    <location>
        <begin position="436"/>
        <end position="455"/>
    </location>
</feature>
<evidence type="ECO:0000313" key="3">
    <source>
        <dbReference type="EMBL" id="SAM01992.1"/>
    </source>
</evidence>
<protein>
    <recommendedName>
        <fullName evidence="2">Aminotransferase class I/classII large domain-containing protein</fullName>
    </recommendedName>
</protein>
<dbReference type="AlphaFoldDB" id="A0A168P9C5"/>
<dbReference type="Pfam" id="PF00155">
    <property type="entry name" value="Aminotran_1_2"/>
    <property type="match status" value="1"/>
</dbReference>
<dbReference type="InterPro" id="IPR015424">
    <property type="entry name" value="PyrdxlP-dep_Trfase"/>
</dbReference>